<name>A0ABW1C5F5_9ACTN</name>
<feature type="signal peptide" evidence="1">
    <location>
        <begin position="1"/>
        <end position="27"/>
    </location>
</feature>
<sequence length="263" mass="29658">MARTRKLTVATAAVVLTTSALTTPAAAAKPPRCPLIFGHGGYPDNPGASLKDRIRQANNPSAVRHMRRSGAQGVEADVQLTKHGTKAVMWHNTTTNGLTGPRRAITDLWWSTGDGNLRSRRISRGPYKGEKVYTLRAWLQHVASVRMIALLEVKPEAKRVLASKAHSAAAWRELSYPLLERQDLQPIMVYSTDPWIQNQLAKRHPSLLKGEHARWTDSVVWDEPPPGWKGNTHRWQSILKLRPISIMTNYPLEYRRWLEGRCD</sequence>
<dbReference type="InterPro" id="IPR030395">
    <property type="entry name" value="GP_PDE_dom"/>
</dbReference>
<dbReference type="PANTHER" id="PTHR46211:SF14">
    <property type="entry name" value="GLYCEROPHOSPHODIESTER PHOSPHODIESTERASE"/>
    <property type="match status" value="1"/>
</dbReference>
<evidence type="ECO:0000259" key="2">
    <source>
        <dbReference type="Pfam" id="PF03009"/>
    </source>
</evidence>
<evidence type="ECO:0000313" key="4">
    <source>
        <dbReference type="Proteomes" id="UP001596096"/>
    </source>
</evidence>
<dbReference type="RefSeq" id="WP_219552136.1">
    <property type="nucleotide sequence ID" value="NZ_JAHKRN010000086.1"/>
</dbReference>
<evidence type="ECO:0000256" key="1">
    <source>
        <dbReference type="SAM" id="SignalP"/>
    </source>
</evidence>
<evidence type="ECO:0000313" key="3">
    <source>
        <dbReference type="EMBL" id="MFC5820899.1"/>
    </source>
</evidence>
<comment type="caution">
    <text evidence="3">The sequence shown here is derived from an EMBL/GenBank/DDBJ whole genome shotgun (WGS) entry which is preliminary data.</text>
</comment>
<dbReference type="PANTHER" id="PTHR46211">
    <property type="entry name" value="GLYCEROPHOSPHORYL DIESTER PHOSPHODIESTERASE"/>
    <property type="match status" value="1"/>
</dbReference>
<dbReference type="Pfam" id="PF03009">
    <property type="entry name" value="GDPD"/>
    <property type="match status" value="1"/>
</dbReference>
<keyword evidence="1" id="KW-0732">Signal</keyword>
<reference evidence="4" key="1">
    <citation type="journal article" date="2019" name="Int. J. Syst. Evol. Microbiol.">
        <title>The Global Catalogue of Microorganisms (GCM) 10K type strain sequencing project: providing services to taxonomists for standard genome sequencing and annotation.</title>
        <authorList>
            <consortium name="The Broad Institute Genomics Platform"/>
            <consortium name="The Broad Institute Genome Sequencing Center for Infectious Disease"/>
            <person name="Wu L."/>
            <person name="Ma J."/>
        </authorList>
    </citation>
    <scope>NUCLEOTIDE SEQUENCE [LARGE SCALE GENOMIC DNA]</scope>
    <source>
        <strain evidence="4">CGMCC 4.7106</strain>
    </source>
</reference>
<proteinExistence type="predicted"/>
<feature type="chain" id="PRO_5047421937" evidence="1">
    <location>
        <begin position="28"/>
        <end position="263"/>
    </location>
</feature>
<dbReference type="EMBL" id="JBHSNW010000028">
    <property type="protein sequence ID" value="MFC5820899.1"/>
    <property type="molecule type" value="Genomic_DNA"/>
</dbReference>
<feature type="domain" description="GP-PDE" evidence="2">
    <location>
        <begin position="62"/>
        <end position="223"/>
    </location>
</feature>
<protein>
    <submittedName>
        <fullName evidence="3">Glycerophosphodiester phosphodiesterase</fullName>
    </submittedName>
</protein>
<organism evidence="3 4">
    <name type="scientific">Nonomuraea harbinensis</name>
    <dbReference type="NCBI Taxonomy" id="1286938"/>
    <lineage>
        <taxon>Bacteria</taxon>
        <taxon>Bacillati</taxon>
        <taxon>Actinomycetota</taxon>
        <taxon>Actinomycetes</taxon>
        <taxon>Streptosporangiales</taxon>
        <taxon>Streptosporangiaceae</taxon>
        <taxon>Nonomuraea</taxon>
    </lineage>
</organism>
<dbReference type="Proteomes" id="UP001596096">
    <property type="component" value="Unassembled WGS sequence"/>
</dbReference>
<keyword evidence="4" id="KW-1185">Reference proteome</keyword>
<accession>A0ABW1C5F5</accession>
<gene>
    <name evidence="3" type="ORF">ACFPUY_37870</name>
</gene>